<reference evidence="15 16" key="1">
    <citation type="journal article" date="2014" name="Genome Announc.">
        <title>Draft Genome Sequences of Marine Flavobacterium Algibacter lectus Strains SS8 and NR4.</title>
        <authorList>
            <person name="Takatani N."/>
            <person name="Nakanishi M."/>
            <person name="Meirelles P."/>
            <person name="Mino S."/>
            <person name="Suda W."/>
            <person name="Oshima K."/>
            <person name="Hattori M."/>
            <person name="Ohkuma M."/>
            <person name="Hosokawa M."/>
            <person name="Miyashita K."/>
            <person name="Thompson F.L."/>
            <person name="Niwa A."/>
            <person name="Sawabe T."/>
            <person name="Sawabe T."/>
        </authorList>
    </citation>
    <scope>NUCLEOTIDE SEQUENCE [LARGE SCALE GENOMIC DNA]</scope>
    <source>
        <strain evidence="14">JCM 19274</strain>
        <strain evidence="13 16">JCM 19300</strain>
        <strain evidence="15">JCM19274</strain>
    </source>
</reference>
<evidence type="ECO:0000259" key="12">
    <source>
        <dbReference type="Pfam" id="PF02581"/>
    </source>
</evidence>
<accession>A0A090WW68</accession>
<feature type="binding site" evidence="9">
    <location>
        <position position="85"/>
    </location>
    <ligand>
        <name>Mg(2+)</name>
        <dbReference type="ChEBI" id="CHEBI:18420"/>
    </ligand>
</feature>
<comment type="catalytic activity">
    <reaction evidence="8 9 10">
        <text>2-[(2R,5Z)-2-carboxy-4-methylthiazol-5(2H)-ylidene]ethyl phosphate + 4-amino-2-methyl-5-(diphosphooxymethyl)pyrimidine + 2 H(+) = thiamine phosphate + CO2 + diphosphate</text>
        <dbReference type="Rhea" id="RHEA:47844"/>
        <dbReference type="ChEBI" id="CHEBI:15378"/>
        <dbReference type="ChEBI" id="CHEBI:16526"/>
        <dbReference type="ChEBI" id="CHEBI:33019"/>
        <dbReference type="ChEBI" id="CHEBI:37575"/>
        <dbReference type="ChEBI" id="CHEBI:57841"/>
        <dbReference type="ChEBI" id="CHEBI:62899"/>
        <dbReference type="EC" id="2.5.1.3"/>
    </reaction>
</comment>
<dbReference type="SUPFAM" id="SSF51391">
    <property type="entry name" value="Thiamin phosphate synthase"/>
    <property type="match status" value="1"/>
</dbReference>
<evidence type="ECO:0000313" key="15">
    <source>
        <dbReference type="Proteomes" id="UP000029643"/>
    </source>
</evidence>
<keyword evidence="2 9" id="KW-0808">Transferase</keyword>
<dbReference type="Pfam" id="PF02581">
    <property type="entry name" value="TMP-TENI"/>
    <property type="match status" value="1"/>
</dbReference>
<dbReference type="PANTHER" id="PTHR20857">
    <property type="entry name" value="THIAMINE-PHOSPHATE PYROPHOSPHORYLASE"/>
    <property type="match status" value="1"/>
</dbReference>
<comment type="catalytic activity">
    <reaction evidence="7 9 10">
        <text>2-(2-carboxy-4-methylthiazol-5-yl)ethyl phosphate + 4-amino-2-methyl-5-(diphosphooxymethyl)pyrimidine + 2 H(+) = thiamine phosphate + CO2 + diphosphate</text>
        <dbReference type="Rhea" id="RHEA:47848"/>
        <dbReference type="ChEBI" id="CHEBI:15378"/>
        <dbReference type="ChEBI" id="CHEBI:16526"/>
        <dbReference type="ChEBI" id="CHEBI:33019"/>
        <dbReference type="ChEBI" id="CHEBI:37575"/>
        <dbReference type="ChEBI" id="CHEBI:57841"/>
        <dbReference type="ChEBI" id="CHEBI:62890"/>
        <dbReference type="EC" id="2.5.1.3"/>
    </reaction>
</comment>
<dbReference type="AlphaFoldDB" id="A0A090WW68"/>
<dbReference type="GO" id="GO:0009229">
    <property type="term" value="P:thiamine diphosphate biosynthetic process"/>
    <property type="evidence" value="ECO:0007669"/>
    <property type="project" value="UniProtKB-UniRule"/>
</dbReference>
<dbReference type="NCBIfam" id="TIGR00693">
    <property type="entry name" value="thiE"/>
    <property type="match status" value="1"/>
</dbReference>
<dbReference type="InterPro" id="IPR013785">
    <property type="entry name" value="Aldolase_TIM"/>
</dbReference>
<sequence>MKTTLHYISQGATPQEHLNNIHSACAAGAELVQLRLKKSNPKTILETAKKAREITNHFQTRLIINDHYKVAVEVKADGVHLGKKDTCPTVARKALASWQIIGGTANTLKDCQTLIDKKVDYIGLGPFRFTETKDNLSPVLGEKGYAEIITALNTKTPIIAIGGITLNDVLDLMITGVFGIAVSGEITRDFNKITKFKALINGGTAPEQLWKPEEPKN</sequence>
<dbReference type="CDD" id="cd00564">
    <property type="entry name" value="TMP_TenI"/>
    <property type="match status" value="1"/>
</dbReference>
<dbReference type="GO" id="GO:0004789">
    <property type="term" value="F:thiamine-phosphate diphosphorylase activity"/>
    <property type="evidence" value="ECO:0007669"/>
    <property type="project" value="UniProtKB-UniRule"/>
</dbReference>
<comment type="cofactor">
    <cofactor evidence="9">
        <name>Mg(2+)</name>
        <dbReference type="ChEBI" id="CHEBI:18420"/>
    </cofactor>
    <text evidence="9">Binds 1 Mg(2+) ion per subunit.</text>
</comment>
<comment type="caution">
    <text evidence="14">The sequence shown here is derived from an EMBL/GenBank/DDBJ whole genome shotgun (WGS) entry which is preliminary data.</text>
</comment>
<evidence type="ECO:0000256" key="2">
    <source>
        <dbReference type="ARBA" id="ARBA00022679"/>
    </source>
</evidence>
<dbReference type="OrthoDB" id="9812206at2"/>
<dbReference type="InterPro" id="IPR034291">
    <property type="entry name" value="TMP_synthase"/>
</dbReference>
<evidence type="ECO:0000256" key="9">
    <source>
        <dbReference type="HAMAP-Rule" id="MF_00097"/>
    </source>
</evidence>
<comment type="similarity">
    <text evidence="9 10">Belongs to the thiamine-phosphate synthase family.</text>
</comment>
<evidence type="ECO:0000256" key="10">
    <source>
        <dbReference type="RuleBase" id="RU003826"/>
    </source>
</evidence>
<evidence type="ECO:0000256" key="8">
    <source>
        <dbReference type="ARBA" id="ARBA00047883"/>
    </source>
</evidence>
<comment type="caution">
    <text evidence="9">Lacks conserved residue(s) required for the propagation of feature annotation.</text>
</comment>
<dbReference type="GO" id="GO:0009228">
    <property type="term" value="P:thiamine biosynthetic process"/>
    <property type="evidence" value="ECO:0007669"/>
    <property type="project" value="UniProtKB-KW"/>
</dbReference>
<evidence type="ECO:0000256" key="6">
    <source>
        <dbReference type="ARBA" id="ARBA00047334"/>
    </source>
</evidence>
<gene>
    <name evidence="9" type="primary">thiE</name>
    <name evidence="14" type="ORF">JCM19274_2456</name>
    <name evidence="13" type="ORF">JCM19300_1165</name>
</gene>
<dbReference type="UniPathway" id="UPA00060">
    <property type="reaction ID" value="UER00141"/>
</dbReference>
<dbReference type="RefSeq" id="WP_042499699.1">
    <property type="nucleotide sequence ID" value="NZ_BBNQ01000010.1"/>
</dbReference>
<feature type="binding site" evidence="9">
    <location>
        <position position="163"/>
    </location>
    <ligand>
        <name>2-[(2R,5Z)-2-carboxy-4-methylthiazol-5(2H)-ylidene]ethyl phosphate</name>
        <dbReference type="ChEBI" id="CHEBI:62899"/>
    </ligand>
</feature>
<dbReference type="GO" id="GO:0000287">
    <property type="term" value="F:magnesium ion binding"/>
    <property type="evidence" value="ECO:0007669"/>
    <property type="project" value="UniProtKB-UniRule"/>
</dbReference>
<feature type="binding site" evidence="9">
    <location>
        <position position="104"/>
    </location>
    <ligand>
        <name>4-amino-2-methyl-5-(diphosphooxymethyl)pyrimidine</name>
        <dbReference type="ChEBI" id="CHEBI:57841"/>
    </ligand>
</feature>
<evidence type="ECO:0000313" key="13">
    <source>
        <dbReference type="EMBL" id="GAL63143.1"/>
    </source>
</evidence>
<dbReference type="EMBL" id="BBNQ01000010">
    <property type="protein sequence ID" value="GAL63143.1"/>
    <property type="molecule type" value="Genomic_DNA"/>
</dbReference>
<feature type="domain" description="Thiamine phosphate synthase/TenI" evidence="12">
    <location>
        <begin position="13"/>
        <end position="186"/>
    </location>
</feature>
<keyword evidence="5 9" id="KW-0784">Thiamine biosynthesis</keyword>
<comment type="function">
    <text evidence="9">Condenses 4-methyl-5-(beta-hydroxyethyl)thiazole monophosphate (THZ-P) and 2-methyl-4-amino-5-hydroxymethyl pyrimidine pyrophosphate (HMP-PP) to form thiamine monophosphate (TMP).</text>
</comment>
<evidence type="ECO:0000313" key="16">
    <source>
        <dbReference type="Proteomes" id="UP000029644"/>
    </source>
</evidence>
<dbReference type="STRING" id="221126.SAMN04489722_11616"/>
<feature type="binding site" evidence="9">
    <location>
        <begin position="130"/>
        <end position="132"/>
    </location>
    <ligand>
        <name>2-[(2R,5Z)-2-carboxy-4-methylthiazol-5(2H)-ylidene]ethyl phosphate</name>
        <dbReference type="ChEBI" id="CHEBI:62899"/>
    </ligand>
</feature>
<evidence type="ECO:0000256" key="7">
    <source>
        <dbReference type="ARBA" id="ARBA00047851"/>
    </source>
</evidence>
<proteinExistence type="inferred from homology"/>
<name>A0A090WW68_9FLAO</name>
<evidence type="ECO:0000256" key="11">
    <source>
        <dbReference type="RuleBase" id="RU004253"/>
    </source>
</evidence>
<evidence type="ECO:0000256" key="3">
    <source>
        <dbReference type="ARBA" id="ARBA00022723"/>
    </source>
</evidence>
<dbReference type="HAMAP" id="MF_00097">
    <property type="entry name" value="TMP_synthase"/>
    <property type="match status" value="1"/>
</dbReference>
<dbReference type="InterPro" id="IPR022998">
    <property type="entry name" value="ThiamineP_synth_TenI"/>
</dbReference>
<feature type="binding site" evidence="9">
    <location>
        <position position="66"/>
    </location>
    <ligand>
        <name>Mg(2+)</name>
        <dbReference type="ChEBI" id="CHEBI:18420"/>
    </ligand>
</feature>
<keyword evidence="3 9" id="KW-0479">Metal-binding</keyword>
<dbReference type="InterPro" id="IPR036206">
    <property type="entry name" value="ThiamineP_synth_sf"/>
</dbReference>
<organism evidence="14 15">
    <name type="scientific">Algibacter lectus</name>
    <dbReference type="NCBI Taxonomy" id="221126"/>
    <lineage>
        <taxon>Bacteria</taxon>
        <taxon>Pseudomonadati</taxon>
        <taxon>Bacteroidota</taxon>
        <taxon>Flavobacteriia</taxon>
        <taxon>Flavobacteriales</taxon>
        <taxon>Flavobacteriaceae</taxon>
        <taxon>Algibacter</taxon>
    </lineage>
</organism>
<keyword evidence="4 9" id="KW-0460">Magnesium</keyword>
<dbReference type="Gene3D" id="3.20.20.70">
    <property type="entry name" value="Aldolase class I"/>
    <property type="match status" value="1"/>
</dbReference>
<dbReference type="Proteomes" id="UP000029643">
    <property type="component" value="Unassembled WGS sequence"/>
</dbReference>
<dbReference type="EC" id="2.5.1.3" evidence="9"/>
<comment type="pathway">
    <text evidence="1 9 11">Cofactor biosynthesis; thiamine diphosphate biosynthesis; thiamine phosphate from 4-amino-2-methyl-5-diphosphomethylpyrimidine and 4-methyl-5-(2-phosphoethyl)-thiazole: step 1/1.</text>
</comment>
<dbReference type="GO" id="GO:0005737">
    <property type="term" value="C:cytoplasm"/>
    <property type="evidence" value="ECO:0007669"/>
    <property type="project" value="TreeGrafter"/>
</dbReference>
<evidence type="ECO:0000313" key="14">
    <source>
        <dbReference type="EMBL" id="GAL81380.1"/>
    </source>
</evidence>
<evidence type="ECO:0000256" key="4">
    <source>
        <dbReference type="ARBA" id="ARBA00022842"/>
    </source>
</evidence>
<feature type="binding site" evidence="9">
    <location>
        <position position="65"/>
    </location>
    <ligand>
        <name>4-amino-2-methyl-5-(diphosphooxymethyl)pyrimidine</name>
        <dbReference type="ChEBI" id="CHEBI:57841"/>
    </ligand>
</feature>
<comment type="catalytic activity">
    <reaction evidence="6 9 10">
        <text>4-methyl-5-(2-phosphooxyethyl)-thiazole + 4-amino-2-methyl-5-(diphosphooxymethyl)pyrimidine + H(+) = thiamine phosphate + diphosphate</text>
        <dbReference type="Rhea" id="RHEA:22328"/>
        <dbReference type="ChEBI" id="CHEBI:15378"/>
        <dbReference type="ChEBI" id="CHEBI:33019"/>
        <dbReference type="ChEBI" id="CHEBI:37575"/>
        <dbReference type="ChEBI" id="CHEBI:57841"/>
        <dbReference type="ChEBI" id="CHEBI:58296"/>
        <dbReference type="EC" id="2.5.1.3"/>
    </reaction>
</comment>
<dbReference type="PANTHER" id="PTHR20857:SF15">
    <property type="entry name" value="THIAMINE-PHOSPHATE SYNTHASE"/>
    <property type="match status" value="1"/>
</dbReference>
<evidence type="ECO:0000256" key="5">
    <source>
        <dbReference type="ARBA" id="ARBA00022977"/>
    </source>
</evidence>
<evidence type="ECO:0000256" key="1">
    <source>
        <dbReference type="ARBA" id="ARBA00005165"/>
    </source>
</evidence>
<dbReference type="EMBL" id="BBNU01000015">
    <property type="protein sequence ID" value="GAL81380.1"/>
    <property type="molecule type" value="Genomic_DNA"/>
</dbReference>
<feature type="binding site" evidence="9">
    <location>
        <position position="133"/>
    </location>
    <ligand>
        <name>4-amino-2-methyl-5-(diphosphooxymethyl)pyrimidine</name>
        <dbReference type="ChEBI" id="CHEBI:57841"/>
    </ligand>
</feature>
<protein>
    <recommendedName>
        <fullName evidence="9">Thiamine-phosphate synthase</fullName>
        <shortName evidence="9">TP synthase</shortName>
        <shortName evidence="9">TPS</shortName>
        <ecNumber evidence="9">2.5.1.3</ecNumber>
    </recommendedName>
    <alternativeName>
        <fullName evidence="9">Thiamine-phosphate pyrophosphorylase</fullName>
        <shortName evidence="9">TMP pyrophosphorylase</shortName>
        <shortName evidence="9">TMP-PPase</shortName>
    </alternativeName>
</protein>
<dbReference type="Proteomes" id="UP000029644">
    <property type="component" value="Unassembled WGS sequence"/>
</dbReference>
<feature type="binding site" evidence="9">
    <location>
        <begin position="33"/>
        <end position="37"/>
    </location>
    <ligand>
        <name>4-amino-2-methyl-5-(diphosphooxymethyl)pyrimidine</name>
        <dbReference type="ChEBI" id="CHEBI:57841"/>
    </ligand>
</feature>